<proteinExistence type="inferred from homology"/>
<dbReference type="Proteomes" id="UP000265443">
    <property type="component" value="Unassembled WGS sequence"/>
</dbReference>
<comment type="similarity">
    <text evidence="2">Belongs to the GTP cyclohydrolase IV family.</text>
</comment>
<sequence length="392" mass="43637">MASCIRAATDCPWGLNQAQGRWFSPHLPGSLGIDEPSDCSRLLAEKESPLLSYDNKQILDLPLPKLDKNGGKKAYLFRNTDGAEPIISRYYDHHFQPDDAYKASLPDMTETVDSVEGANVAIQQVGISGFKLPLKFATPRGEALTLEARVTGTVSLQADLKGINMSRIIRTFYSRKEEVFSLDTLAQVVQDYRRDLDSLSARVKVAFSYPMLVSALRSGLEGYQYYSGSYEALVEENGTIRRFVELDFVYSSACPCSAELAEHARDNRGAYAIPHSQRSKARIKVEVAPDTSLHLEDLIQHAREALKTETQVMVKREDEQAFAELNGAYVKFVEDAARLVYEQLIADPRILDFQVACSHQESLHSHDAVSVIARGVPGGFRADFNDFSTLLC</sequence>
<dbReference type="InterPro" id="IPR022838">
    <property type="entry name" value="GTP_cyclohydrolase_FolE2"/>
</dbReference>
<dbReference type="EC" id="3.5.4.16" evidence="2"/>
<evidence type="ECO:0000256" key="1">
    <source>
        <dbReference type="ARBA" id="ARBA00022801"/>
    </source>
</evidence>
<dbReference type="GO" id="GO:0003934">
    <property type="term" value="F:GTP cyclohydrolase I activity"/>
    <property type="evidence" value="ECO:0007669"/>
    <property type="project" value="UniProtKB-EC"/>
</dbReference>
<protein>
    <recommendedName>
        <fullName evidence="2">GTP cyclohydrolase FolE2</fullName>
        <ecNumber evidence="2">3.5.4.16</ecNumber>
    </recommendedName>
</protein>
<feature type="site" description="May be catalytically important" evidence="2">
    <location>
        <position position="254"/>
    </location>
</feature>
<dbReference type="Pfam" id="PF02649">
    <property type="entry name" value="GCHY-1"/>
    <property type="match status" value="1"/>
</dbReference>
<dbReference type="InterPro" id="IPR003801">
    <property type="entry name" value="GTP_cyclohydrolase_FolE2/MptA"/>
</dbReference>
<dbReference type="NCBIfam" id="NF010200">
    <property type="entry name" value="PRK13674.1-1"/>
    <property type="match status" value="1"/>
</dbReference>
<evidence type="ECO:0000256" key="2">
    <source>
        <dbReference type="HAMAP-Rule" id="MF_01527"/>
    </source>
</evidence>
<accession>A0ABX9MMV6</accession>
<evidence type="ECO:0000313" key="3">
    <source>
        <dbReference type="EMBL" id="RIH78840.1"/>
    </source>
</evidence>
<dbReference type="EMBL" id="QWKY01000019">
    <property type="protein sequence ID" value="RIH78840.1"/>
    <property type="molecule type" value="Genomic_DNA"/>
</dbReference>
<reference evidence="3 4" key="1">
    <citation type="submission" date="2018-08" db="EMBL/GenBank/DDBJ databases">
        <title>Meiothermus hypogaeus DSM 23238 genome sequencing project.</title>
        <authorList>
            <person name="Da Costa M.S."/>
            <person name="Albuquerque L."/>
            <person name="Raposo P."/>
            <person name="Froufe H.J.C."/>
            <person name="Barroso C.S."/>
            <person name="Egas C."/>
        </authorList>
    </citation>
    <scope>NUCLEOTIDE SEQUENCE [LARGE SCALE GENOMIC DNA]</scope>
    <source>
        <strain evidence="3 4">DSM 23238</strain>
    </source>
</reference>
<keyword evidence="1 2" id="KW-0378">Hydrolase</keyword>
<dbReference type="HAMAP" id="MF_01527_B">
    <property type="entry name" value="GTP_cyclohydrol_B"/>
    <property type="match status" value="1"/>
</dbReference>
<comment type="pathway">
    <text evidence="2">Cofactor biosynthesis; 7,8-dihydroneopterin triphosphate biosynthesis; 7,8-dihydroneopterin triphosphate from GTP: step 1/1.</text>
</comment>
<name>A0ABX9MMV6_9DEIN</name>
<gene>
    <name evidence="2 3" type="primary">folE2</name>
    <name evidence="3" type="ORF">Mhypo_01382</name>
</gene>
<evidence type="ECO:0000313" key="4">
    <source>
        <dbReference type="Proteomes" id="UP000265443"/>
    </source>
</evidence>
<comment type="caution">
    <text evidence="3">The sequence shown here is derived from an EMBL/GenBank/DDBJ whole genome shotgun (WGS) entry which is preliminary data.</text>
</comment>
<keyword evidence="4" id="KW-1185">Reference proteome</keyword>
<comment type="catalytic activity">
    <reaction evidence="2">
        <text>GTP + H2O = 7,8-dihydroneopterin 3'-triphosphate + formate + H(+)</text>
        <dbReference type="Rhea" id="RHEA:17473"/>
        <dbReference type="ChEBI" id="CHEBI:15377"/>
        <dbReference type="ChEBI" id="CHEBI:15378"/>
        <dbReference type="ChEBI" id="CHEBI:15740"/>
        <dbReference type="ChEBI" id="CHEBI:37565"/>
        <dbReference type="ChEBI" id="CHEBI:58462"/>
        <dbReference type="EC" id="3.5.4.16"/>
    </reaction>
</comment>
<dbReference type="PANTHER" id="PTHR36445">
    <property type="entry name" value="GTP CYCLOHYDROLASE MPTA"/>
    <property type="match status" value="1"/>
</dbReference>
<organism evidence="3 4">
    <name type="scientific">Meiothermus hypogaeus</name>
    <dbReference type="NCBI Taxonomy" id="884155"/>
    <lineage>
        <taxon>Bacteria</taxon>
        <taxon>Thermotogati</taxon>
        <taxon>Deinococcota</taxon>
        <taxon>Deinococci</taxon>
        <taxon>Thermales</taxon>
        <taxon>Thermaceae</taxon>
        <taxon>Meiothermus</taxon>
    </lineage>
</organism>
<dbReference type="PANTHER" id="PTHR36445:SF1">
    <property type="entry name" value="GTP CYCLOHYDROLASE MPTA"/>
    <property type="match status" value="1"/>
</dbReference>
<comment type="function">
    <text evidence="2">Converts GTP to 7,8-dihydroneopterin triphosphate.</text>
</comment>
<dbReference type="Gene3D" id="3.10.270.10">
    <property type="entry name" value="Urate Oxidase"/>
    <property type="match status" value="1"/>
</dbReference>